<evidence type="ECO:0000256" key="7">
    <source>
        <dbReference type="SAM" id="Phobius"/>
    </source>
</evidence>
<evidence type="ECO:0000259" key="8">
    <source>
        <dbReference type="PROSITE" id="PS50109"/>
    </source>
</evidence>
<accession>A0ABU2G290</accession>
<dbReference type="InterPro" id="IPR036097">
    <property type="entry name" value="HisK_dim/P_sf"/>
</dbReference>
<dbReference type="RefSeq" id="WP_310928431.1">
    <property type="nucleotide sequence ID" value="NZ_JAMQOQ010000002.1"/>
</dbReference>
<dbReference type="InterPro" id="IPR004358">
    <property type="entry name" value="Sig_transdc_His_kin-like_C"/>
</dbReference>
<feature type="transmembrane region" description="Helical" evidence="7">
    <location>
        <begin position="172"/>
        <end position="190"/>
    </location>
</feature>
<sequence>MFEDPTTAYLFAHLLSGVVAASAALWALRRTDVTGSRTFAALMAADAAWVLASGVEVLARRPSLVVSAAVTRTLLALTVVVVWFRFASVYSGRTRVRRDPAMLAVLAGYIALVAAVLTAPDPFLLADAPFPHTVARDDPSSLAGLAYSGVCIFAGIARLGSLSLRSRHRSSGAVALLVVTAVVATLPRAAEEAGLVPVPTFDHTALGVGFFVVGAAVSVFGRGFLSVDPVARDVLFEELSDPVVVVDGRGRVADYNAAAAALCDRLADGDAVGDPYETACAELAAVVPLRLDEGTDAGETSDDDDAEEVSLRVGGDWRHFAVRRSTPSTGASTGRALVFQDVTALVAYRRELERQNEQLDRFARTVTHDLRNPLNVAQGYLELADGDVDAAATGTLDPARAASLRERFDTVADTHDRMRDIVDDLQTLARKGKSVEETERVRLGEAAEAAWSTVPTAGATLAVVADGVVVADRSRLLSVFENLFRNSVEHGSGDGRGVRIEVAITDDGFVVSDDGEGVDPVEREQVFEYGYTTSRRGTGLGLSIVRTMAESHGWSVRVDDADGGGARFVFTGAATVPDGGE</sequence>
<evidence type="ECO:0000256" key="5">
    <source>
        <dbReference type="ARBA" id="ARBA00022777"/>
    </source>
</evidence>
<dbReference type="Gene3D" id="3.30.565.10">
    <property type="entry name" value="Histidine kinase-like ATPase, C-terminal domain"/>
    <property type="match status" value="1"/>
</dbReference>
<evidence type="ECO:0000313" key="10">
    <source>
        <dbReference type="Proteomes" id="UP001254813"/>
    </source>
</evidence>
<feature type="transmembrane region" description="Helical" evidence="7">
    <location>
        <begin position="6"/>
        <end position="27"/>
    </location>
</feature>
<keyword evidence="7" id="KW-1133">Transmembrane helix</keyword>
<dbReference type="SMART" id="SM00388">
    <property type="entry name" value="HisKA"/>
    <property type="match status" value="1"/>
</dbReference>
<dbReference type="InterPro" id="IPR005467">
    <property type="entry name" value="His_kinase_dom"/>
</dbReference>
<evidence type="ECO:0000256" key="6">
    <source>
        <dbReference type="ARBA" id="ARBA00023012"/>
    </source>
</evidence>
<dbReference type="Pfam" id="PF16927">
    <property type="entry name" value="HisKA_7TM"/>
    <property type="match status" value="1"/>
</dbReference>
<evidence type="ECO:0000256" key="1">
    <source>
        <dbReference type="ARBA" id="ARBA00000085"/>
    </source>
</evidence>
<evidence type="ECO:0000313" key="9">
    <source>
        <dbReference type="EMBL" id="MDS0294606.1"/>
    </source>
</evidence>
<comment type="catalytic activity">
    <reaction evidence="1">
        <text>ATP + protein L-histidine = ADP + protein N-phospho-L-histidine.</text>
        <dbReference type="EC" id="2.7.13.3"/>
    </reaction>
</comment>
<dbReference type="InterPro" id="IPR036890">
    <property type="entry name" value="HATPase_C_sf"/>
</dbReference>
<dbReference type="Proteomes" id="UP001254813">
    <property type="component" value="Unassembled WGS sequence"/>
</dbReference>
<dbReference type="Pfam" id="PF00512">
    <property type="entry name" value="HisKA"/>
    <property type="match status" value="1"/>
</dbReference>
<name>A0ABU2G290_9EURY</name>
<feature type="transmembrane region" description="Helical" evidence="7">
    <location>
        <begin position="100"/>
        <end position="120"/>
    </location>
</feature>
<dbReference type="SUPFAM" id="SSF55874">
    <property type="entry name" value="ATPase domain of HSP90 chaperone/DNA topoisomerase II/histidine kinase"/>
    <property type="match status" value="1"/>
</dbReference>
<dbReference type="PRINTS" id="PR00344">
    <property type="entry name" value="BCTRLSENSOR"/>
</dbReference>
<feature type="transmembrane region" description="Helical" evidence="7">
    <location>
        <begin position="205"/>
        <end position="225"/>
    </location>
</feature>
<dbReference type="SUPFAM" id="SSF47384">
    <property type="entry name" value="Homodimeric domain of signal transducing histidine kinase"/>
    <property type="match status" value="1"/>
</dbReference>
<proteinExistence type="predicted"/>
<dbReference type="PANTHER" id="PTHR43711:SF1">
    <property type="entry name" value="HISTIDINE KINASE 1"/>
    <property type="match status" value="1"/>
</dbReference>
<keyword evidence="9" id="KW-0547">Nucleotide-binding</keyword>
<dbReference type="GO" id="GO:0005524">
    <property type="term" value="F:ATP binding"/>
    <property type="evidence" value="ECO:0007669"/>
    <property type="project" value="UniProtKB-KW"/>
</dbReference>
<keyword evidence="6" id="KW-0902">Two-component regulatory system</keyword>
<organism evidence="9 10">
    <name type="scientific">Halogeometricum luteum</name>
    <dbReference type="NCBI Taxonomy" id="2950537"/>
    <lineage>
        <taxon>Archaea</taxon>
        <taxon>Methanobacteriati</taxon>
        <taxon>Methanobacteriota</taxon>
        <taxon>Stenosarchaea group</taxon>
        <taxon>Halobacteria</taxon>
        <taxon>Halobacteriales</taxon>
        <taxon>Haloferacaceae</taxon>
        <taxon>Halogeometricum</taxon>
    </lineage>
</organism>
<dbReference type="InterPro" id="IPR050736">
    <property type="entry name" value="Sensor_HK_Regulatory"/>
</dbReference>
<protein>
    <recommendedName>
        <fullName evidence="2">histidine kinase</fullName>
        <ecNumber evidence="2">2.7.13.3</ecNumber>
    </recommendedName>
</protein>
<keyword evidence="9" id="KW-0067">ATP-binding</keyword>
<evidence type="ECO:0000256" key="4">
    <source>
        <dbReference type="ARBA" id="ARBA00022679"/>
    </source>
</evidence>
<evidence type="ECO:0000256" key="3">
    <source>
        <dbReference type="ARBA" id="ARBA00022553"/>
    </source>
</evidence>
<dbReference type="EMBL" id="JAMQOQ010000002">
    <property type="protein sequence ID" value="MDS0294606.1"/>
    <property type="molecule type" value="Genomic_DNA"/>
</dbReference>
<keyword evidence="5" id="KW-0418">Kinase</keyword>
<keyword evidence="7" id="KW-0472">Membrane</keyword>
<dbReference type="InterPro" id="IPR003594">
    <property type="entry name" value="HATPase_dom"/>
</dbReference>
<dbReference type="InterPro" id="IPR031621">
    <property type="entry name" value="HisKA_7TM"/>
</dbReference>
<keyword evidence="4" id="KW-0808">Transferase</keyword>
<dbReference type="PROSITE" id="PS50109">
    <property type="entry name" value="HIS_KIN"/>
    <property type="match status" value="1"/>
</dbReference>
<dbReference type="CDD" id="cd00082">
    <property type="entry name" value="HisKA"/>
    <property type="match status" value="1"/>
</dbReference>
<reference evidence="9 10" key="1">
    <citation type="submission" date="2022-06" db="EMBL/GenBank/DDBJ databases">
        <title>Halogeometricum sp. a new haloarchaeum isolate from saline soil.</title>
        <authorList>
            <person name="Strakova D."/>
            <person name="Galisteo C."/>
            <person name="Sanchez-Porro C."/>
            <person name="Ventosa A."/>
        </authorList>
    </citation>
    <scope>NUCLEOTIDE SEQUENCE [LARGE SCALE GENOMIC DNA]</scope>
    <source>
        <strain evidence="10">S3BR25-2</strain>
    </source>
</reference>
<comment type="caution">
    <text evidence="9">The sequence shown here is derived from an EMBL/GenBank/DDBJ whole genome shotgun (WGS) entry which is preliminary data.</text>
</comment>
<keyword evidence="10" id="KW-1185">Reference proteome</keyword>
<dbReference type="PANTHER" id="PTHR43711">
    <property type="entry name" value="TWO-COMPONENT HISTIDINE KINASE"/>
    <property type="match status" value="1"/>
</dbReference>
<dbReference type="Gene3D" id="1.10.287.130">
    <property type="match status" value="1"/>
</dbReference>
<feature type="transmembrane region" description="Helical" evidence="7">
    <location>
        <begin position="140"/>
        <end position="160"/>
    </location>
</feature>
<evidence type="ECO:0000256" key="2">
    <source>
        <dbReference type="ARBA" id="ARBA00012438"/>
    </source>
</evidence>
<feature type="transmembrane region" description="Helical" evidence="7">
    <location>
        <begin position="39"/>
        <end position="59"/>
    </location>
</feature>
<keyword evidence="7" id="KW-0812">Transmembrane</keyword>
<dbReference type="Gene3D" id="3.30.450.20">
    <property type="entry name" value="PAS domain"/>
    <property type="match status" value="1"/>
</dbReference>
<dbReference type="EC" id="2.7.13.3" evidence="2"/>
<dbReference type="SMART" id="SM00387">
    <property type="entry name" value="HATPase_c"/>
    <property type="match status" value="1"/>
</dbReference>
<gene>
    <name evidence="9" type="ORF">NDI79_10520</name>
</gene>
<dbReference type="Pfam" id="PF02518">
    <property type="entry name" value="HATPase_c"/>
    <property type="match status" value="1"/>
</dbReference>
<dbReference type="InterPro" id="IPR003661">
    <property type="entry name" value="HisK_dim/P_dom"/>
</dbReference>
<keyword evidence="3" id="KW-0597">Phosphoprotein</keyword>
<feature type="domain" description="Histidine kinase" evidence="8">
    <location>
        <begin position="365"/>
        <end position="576"/>
    </location>
</feature>
<feature type="transmembrane region" description="Helical" evidence="7">
    <location>
        <begin position="65"/>
        <end position="88"/>
    </location>
</feature>